<evidence type="ECO:0000313" key="2">
    <source>
        <dbReference type="EMBL" id="RXG32022.1"/>
    </source>
</evidence>
<dbReference type="AlphaFoldDB" id="A0A4Q0PPD8"/>
<proteinExistence type="predicted"/>
<name>A0A4Q0PPD8_9FLAO</name>
<accession>A0A4Q0PPD8</accession>
<organism evidence="2 3">
    <name type="scientific">Leeuwenhoekiella marinoflava</name>
    <dbReference type="NCBI Taxonomy" id="988"/>
    <lineage>
        <taxon>Bacteria</taxon>
        <taxon>Pseudomonadati</taxon>
        <taxon>Bacteroidota</taxon>
        <taxon>Flavobacteriia</taxon>
        <taxon>Flavobacteriales</taxon>
        <taxon>Flavobacteriaceae</taxon>
        <taxon>Leeuwenhoekiella</taxon>
    </lineage>
</organism>
<comment type="caution">
    <text evidence="2">The sequence shown here is derived from an EMBL/GenBank/DDBJ whole genome shotgun (WGS) entry which is preliminary data.</text>
</comment>
<dbReference type="Proteomes" id="UP000290608">
    <property type="component" value="Unassembled WGS sequence"/>
</dbReference>
<feature type="region of interest" description="Disordered" evidence="1">
    <location>
        <begin position="322"/>
        <end position="370"/>
    </location>
</feature>
<evidence type="ECO:0000256" key="1">
    <source>
        <dbReference type="SAM" id="MobiDB-lite"/>
    </source>
</evidence>
<feature type="compositionally biased region" description="Basic and acidic residues" evidence="1">
    <location>
        <begin position="332"/>
        <end position="343"/>
    </location>
</feature>
<dbReference type="RefSeq" id="WP_073098498.1">
    <property type="nucleotide sequence ID" value="NZ_QOVL01000005.1"/>
</dbReference>
<gene>
    <name evidence="2" type="ORF">DSL99_1327</name>
</gene>
<reference evidence="2 3" key="1">
    <citation type="submission" date="2018-07" db="EMBL/GenBank/DDBJ databases">
        <title>Leeuwenhoekiella genomics.</title>
        <authorList>
            <person name="Tahon G."/>
            <person name="Willems A."/>
        </authorList>
    </citation>
    <scope>NUCLEOTIDE SEQUENCE [LARGE SCALE GENOMIC DNA]</scope>
    <source>
        <strain evidence="2 3">LMG 1345</strain>
    </source>
</reference>
<sequence>MSKAQSQPTALGHLINNRMGLKHLAQPQESKSPAPIAIGAEPEANRFVYPILTSKGKENDFAVTIRNYNRFVKDYNHKVALENAKVRKFNKEVIRYRKQATVTTEQRVKEAIWKEEHSHLDPEAYNTAVAKYNKENGPQLRQKNVKQPVKKDSEKFFIAILHQFNMQLFKRQSLRKQLGIAHLAEIPKAEIYPNKIVELERDGYKVLPVSVETVRHHRERLEEAGVLSHYEFRGDHRAVKVRINPQILSITDNGIQKKTVSENQQLTESQTKKVPHNNVSSRGHVVNKNKIRDKGVSASAQTTIIPAEGYSGVSATAETTQFAAQGSTRSPIKQDAKNFDTGKKSGAATVKKNSPGAAPEKKFLHPPAENSTAVVEFSRKSGGDSTAVVENEKPVDKNPQSAVLTNSLIDPAYFVKALSSGKYIKYRHLEPKVFQQEAYYGAMHPDDFVELAIQDLFKFSSSIFEKLDEVHPGSWMNAYKLWIADKFKSFNGHRLNKPNIFERWGKCLEVLKEVKAYAKNHPEWYPHFPSLYFDPARTQSEHNSFEFAYRNFRLEDERVDTYKRRKINANKSLRHKTDVKKAQEKIRLWLRGKLDLQDVYDFAQHNLDRKVNEKINDLIQREWDQQFEN</sequence>
<dbReference type="STRING" id="1122159.SAMN02745246_01383"/>
<protein>
    <submittedName>
        <fullName evidence="2">Uncharacterized protein</fullName>
    </submittedName>
</protein>
<feature type="compositionally biased region" description="Polar residues" evidence="1">
    <location>
        <begin position="322"/>
        <end position="331"/>
    </location>
</feature>
<evidence type="ECO:0000313" key="3">
    <source>
        <dbReference type="Proteomes" id="UP000290608"/>
    </source>
</evidence>
<dbReference type="EMBL" id="QOVL01000005">
    <property type="protein sequence ID" value="RXG32022.1"/>
    <property type="molecule type" value="Genomic_DNA"/>
</dbReference>